<evidence type="ECO:0000313" key="1">
    <source>
        <dbReference type="EMBL" id="KAH6928079.1"/>
    </source>
</evidence>
<organism evidence="1 2">
    <name type="scientific">Hyalomma asiaticum</name>
    <name type="common">Tick</name>
    <dbReference type="NCBI Taxonomy" id="266040"/>
    <lineage>
        <taxon>Eukaryota</taxon>
        <taxon>Metazoa</taxon>
        <taxon>Ecdysozoa</taxon>
        <taxon>Arthropoda</taxon>
        <taxon>Chelicerata</taxon>
        <taxon>Arachnida</taxon>
        <taxon>Acari</taxon>
        <taxon>Parasitiformes</taxon>
        <taxon>Ixodida</taxon>
        <taxon>Ixodoidea</taxon>
        <taxon>Ixodidae</taxon>
        <taxon>Hyalomminae</taxon>
        <taxon>Hyalomma</taxon>
    </lineage>
</organism>
<sequence length="635" mass="68385">MEAGYALFFVSGVLLRLNLVASLDAPKIQPFSFNNKVRTGGRAIATCTVVTNAAPVTFAWSKDGARLQETNGLSIQDSKLVSLLIIQRTETSSRGNYTCKASNLMGIDEHTAELLVEAPPEWISAPEDLSAVRGSNLTAHCKASGSPPPKISWTRTKDGETTLLKAEDGLLFIHNVRVSDAGTYSCKAENGVGPTIARTIRVTISGKSFTLTSSRPNATRSLFPLLHKSFSVFTEAPKVNPFAFGKALSEGQSTAVTCTIREGSKPVQLQWIKDGHEVVGGGAVKLIKHETILVLSIEPVKTADSGNYTCVARNKYGYDRYTSALQVNAPPKWDVEPHDVVLKRGETLELHCRAVGHPLPEIRWLKEGAELKTASGNRAQILQNGTLVIRNATGEDSGKYSCLASNGIGAALTKAVSVLVKNAPKIQPFQLPARVKAGDKVIATCNLASGTPPVTFSWHKDGSDVTSFSKDISYGSNIVSVLAISSVSLDSQGNYTCTATNTYGSDSHRVQLKVDMPPVWIVEPKDAFGTVGGMLNLTCAASGSPEPTITWKKLTDKSSPETWNKPVISLFPLIEAHRGKYTCDASNDIGGRLTKTISVFVRGNGQSPRRLRQLAPRFPFIHRLRRALCAKMGPS</sequence>
<comment type="caution">
    <text evidence="1">The sequence shown here is derived from an EMBL/GenBank/DDBJ whole genome shotgun (WGS) entry which is preliminary data.</text>
</comment>
<accession>A0ACB7S220</accession>
<protein>
    <submittedName>
        <fullName evidence="1">Uncharacterized protein</fullName>
    </submittedName>
</protein>
<name>A0ACB7S220_HYAAI</name>
<proteinExistence type="predicted"/>
<dbReference type="EMBL" id="CM023486">
    <property type="protein sequence ID" value="KAH6928079.1"/>
    <property type="molecule type" value="Genomic_DNA"/>
</dbReference>
<evidence type="ECO:0000313" key="2">
    <source>
        <dbReference type="Proteomes" id="UP000821845"/>
    </source>
</evidence>
<dbReference type="Proteomes" id="UP000821845">
    <property type="component" value="Chromosome 6"/>
</dbReference>
<keyword evidence="2" id="KW-1185">Reference proteome</keyword>
<gene>
    <name evidence="1" type="ORF">HPB50_011606</name>
</gene>
<reference evidence="1" key="1">
    <citation type="submission" date="2020-05" db="EMBL/GenBank/DDBJ databases">
        <title>Large-scale comparative analyses of tick genomes elucidate their genetic diversity and vector capacities.</title>
        <authorList>
            <person name="Jia N."/>
            <person name="Wang J."/>
            <person name="Shi W."/>
            <person name="Du L."/>
            <person name="Sun Y."/>
            <person name="Zhan W."/>
            <person name="Jiang J."/>
            <person name="Wang Q."/>
            <person name="Zhang B."/>
            <person name="Ji P."/>
            <person name="Sakyi L.B."/>
            <person name="Cui X."/>
            <person name="Yuan T."/>
            <person name="Jiang B."/>
            <person name="Yang W."/>
            <person name="Lam T.T.-Y."/>
            <person name="Chang Q."/>
            <person name="Ding S."/>
            <person name="Wang X."/>
            <person name="Zhu J."/>
            <person name="Ruan X."/>
            <person name="Zhao L."/>
            <person name="Wei J."/>
            <person name="Que T."/>
            <person name="Du C."/>
            <person name="Cheng J."/>
            <person name="Dai P."/>
            <person name="Han X."/>
            <person name="Huang E."/>
            <person name="Gao Y."/>
            <person name="Liu J."/>
            <person name="Shao H."/>
            <person name="Ye R."/>
            <person name="Li L."/>
            <person name="Wei W."/>
            <person name="Wang X."/>
            <person name="Wang C."/>
            <person name="Yang T."/>
            <person name="Huo Q."/>
            <person name="Li W."/>
            <person name="Guo W."/>
            <person name="Chen H."/>
            <person name="Zhou L."/>
            <person name="Ni X."/>
            <person name="Tian J."/>
            <person name="Zhou Y."/>
            <person name="Sheng Y."/>
            <person name="Liu T."/>
            <person name="Pan Y."/>
            <person name="Xia L."/>
            <person name="Li J."/>
            <person name="Zhao F."/>
            <person name="Cao W."/>
        </authorList>
    </citation>
    <scope>NUCLEOTIDE SEQUENCE</scope>
    <source>
        <strain evidence="1">Hyas-2018</strain>
    </source>
</reference>